<name>A0A511QIG5_9VIBR</name>
<comment type="caution">
    <text evidence="3">The sequence shown here is derived from an EMBL/GenBank/DDBJ whole genome shotgun (WGS) entry which is preliminary data.</text>
</comment>
<dbReference type="PANTHER" id="PTHR34980">
    <property type="entry name" value="INNER MEMBRANE PROTEIN-RELATED-RELATED"/>
    <property type="match status" value="1"/>
</dbReference>
<evidence type="ECO:0000256" key="1">
    <source>
        <dbReference type="SAM" id="MobiDB-lite"/>
    </source>
</evidence>
<dbReference type="PANTHER" id="PTHR34980:SF2">
    <property type="entry name" value="INNER MEMBRANE PROTEIN YHAH-RELATED"/>
    <property type="match status" value="1"/>
</dbReference>
<evidence type="ECO:0000256" key="2">
    <source>
        <dbReference type="SAM" id="Phobius"/>
    </source>
</evidence>
<feature type="transmembrane region" description="Helical" evidence="2">
    <location>
        <begin position="78"/>
        <end position="97"/>
    </location>
</feature>
<dbReference type="OrthoDB" id="9812349at2"/>
<dbReference type="Proteomes" id="UP000321922">
    <property type="component" value="Unassembled WGS sequence"/>
</dbReference>
<keyword evidence="2" id="KW-0812">Transmembrane</keyword>
<feature type="region of interest" description="Disordered" evidence="1">
    <location>
        <begin position="101"/>
        <end position="122"/>
    </location>
</feature>
<dbReference type="GO" id="GO:0005886">
    <property type="term" value="C:plasma membrane"/>
    <property type="evidence" value="ECO:0007669"/>
    <property type="project" value="TreeGrafter"/>
</dbReference>
<feature type="compositionally biased region" description="Basic and acidic residues" evidence="1">
    <location>
        <begin position="112"/>
        <end position="122"/>
    </location>
</feature>
<keyword evidence="4" id="KW-1185">Reference proteome</keyword>
<gene>
    <name evidence="3" type="primary">yhaI</name>
    <name evidence="3" type="ORF">VSA01S_32050</name>
</gene>
<organism evidence="3 4">
    <name type="scientific">Vibrio sagamiensis NBRC 104589</name>
    <dbReference type="NCBI Taxonomy" id="1219064"/>
    <lineage>
        <taxon>Bacteria</taxon>
        <taxon>Pseudomonadati</taxon>
        <taxon>Pseudomonadota</taxon>
        <taxon>Gammaproteobacteria</taxon>
        <taxon>Vibrionales</taxon>
        <taxon>Vibrionaceae</taxon>
        <taxon>Vibrio</taxon>
    </lineage>
</organism>
<dbReference type="Pfam" id="PF05656">
    <property type="entry name" value="DUF805"/>
    <property type="match status" value="1"/>
</dbReference>
<dbReference type="RefSeq" id="WP_039983547.1">
    <property type="nucleotide sequence ID" value="NZ_BAOJ01000226.1"/>
</dbReference>
<reference evidence="3 4" key="1">
    <citation type="submission" date="2019-07" db="EMBL/GenBank/DDBJ databases">
        <title>Whole genome shotgun sequence of Vibrio sagamiensis NBRC 104589.</title>
        <authorList>
            <person name="Hosoyama A."/>
            <person name="Uohara A."/>
            <person name="Ohji S."/>
            <person name="Ichikawa N."/>
        </authorList>
    </citation>
    <scope>NUCLEOTIDE SEQUENCE [LARGE SCALE GENOMIC DNA]</scope>
    <source>
        <strain evidence="3 4">NBRC 104589</strain>
    </source>
</reference>
<feature type="transmembrane region" description="Helical" evidence="2">
    <location>
        <begin position="46"/>
        <end position="66"/>
    </location>
</feature>
<proteinExistence type="predicted"/>
<keyword evidence="2" id="KW-1133">Transmembrane helix</keyword>
<evidence type="ECO:0000313" key="3">
    <source>
        <dbReference type="EMBL" id="GEM77093.1"/>
    </source>
</evidence>
<accession>A0A511QIG5</accession>
<keyword evidence="2" id="KW-0472">Membrane</keyword>
<sequence>MDWYLTVLKKYAVFSGRARRKEYWMFILVNFIISLLLGFVDGLLGTIFIGYIYALAVFIPGIAVAIRRLHDTGRTGWWLLIGFIPLIGLIVLIVFTVSEGDKGSNEYGSDPKVGDEPLFKKT</sequence>
<dbReference type="InterPro" id="IPR008523">
    <property type="entry name" value="DUF805"/>
</dbReference>
<protein>
    <submittedName>
        <fullName evidence="3">Inner membrane protein YhaI</fullName>
    </submittedName>
</protein>
<feature type="transmembrane region" description="Helical" evidence="2">
    <location>
        <begin position="23"/>
        <end position="40"/>
    </location>
</feature>
<dbReference type="AlphaFoldDB" id="A0A511QIG5"/>
<dbReference type="EMBL" id="BJXJ01000040">
    <property type="protein sequence ID" value="GEM77093.1"/>
    <property type="molecule type" value="Genomic_DNA"/>
</dbReference>
<evidence type="ECO:0000313" key="4">
    <source>
        <dbReference type="Proteomes" id="UP000321922"/>
    </source>
</evidence>